<evidence type="ECO:0000313" key="1">
    <source>
        <dbReference type="EMBL" id="KKK85084.1"/>
    </source>
</evidence>
<name>A0A0F9B381_9ZZZZ</name>
<protein>
    <submittedName>
        <fullName evidence="1">Uncharacterized protein</fullName>
    </submittedName>
</protein>
<dbReference type="AlphaFoldDB" id="A0A0F9B381"/>
<sequence>MVDYAKLYKEQEAEEKGLTTRQDDDRDLLYLKKYELLDAANKKVKDIISVTLNKPAVFAANVISALNSTKQQVIVETEDHSIDTHEVEQFQEAGFNAANTKLVNAGEPTLNFFTDAQASVRGRATRLVLFRVENEELVPDISSWDSRFVRGERGEDDWVWKGYKTVRSKGDILAEYGIDVGKKAAPVLNIWTPEVNQIWLDGKQHNSVEGFKPMEQENPYGFVPFTHAYSGFGSGTPDNDPASLAVSRLRS</sequence>
<gene>
    <name evidence="1" type="ORF">LCGC14_2776820</name>
</gene>
<comment type="caution">
    <text evidence="1">The sequence shown here is derived from an EMBL/GenBank/DDBJ whole genome shotgun (WGS) entry which is preliminary data.</text>
</comment>
<dbReference type="EMBL" id="LAZR01051472">
    <property type="protein sequence ID" value="KKK85084.1"/>
    <property type="molecule type" value="Genomic_DNA"/>
</dbReference>
<accession>A0A0F9B381</accession>
<proteinExistence type="predicted"/>
<feature type="non-terminal residue" evidence="1">
    <location>
        <position position="251"/>
    </location>
</feature>
<organism evidence="1">
    <name type="scientific">marine sediment metagenome</name>
    <dbReference type="NCBI Taxonomy" id="412755"/>
    <lineage>
        <taxon>unclassified sequences</taxon>
        <taxon>metagenomes</taxon>
        <taxon>ecological metagenomes</taxon>
    </lineage>
</organism>
<reference evidence="1" key="1">
    <citation type="journal article" date="2015" name="Nature">
        <title>Complex archaea that bridge the gap between prokaryotes and eukaryotes.</title>
        <authorList>
            <person name="Spang A."/>
            <person name="Saw J.H."/>
            <person name="Jorgensen S.L."/>
            <person name="Zaremba-Niedzwiedzka K."/>
            <person name="Martijn J."/>
            <person name="Lind A.E."/>
            <person name="van Eijk R."/>
            <person name="Schleper C."/>
            <person name="Guy L."/>
            <person name="Ettema T.J."/>
        </authorList>
    </citation>
    <scope>NUCLEOTIDE SEQUENCE</scope>
</reference>